<sequence length="158" mass="17688">MNIGKSLLSPRWKPGKAAWTGLVATAAYSIAMEGDKFLVGNRFSDVRFIQGLIEGEKKIKGIAALSWIIHFLNGAVLAEIYAAVFKRFLPGPDWLKGSIFGEIFIVSAWWLTPLADKYHPLIKNGELPKLANWTSFWQNIVRHLVFGLTLGLLYKEGK</sequence>
<dbReference type="OrthoDB" id="5243794at2"/>
<reference evidence="2" key="1">
    <citation type="submission" date="2018-12" db="EMBL/GenBank/DDBJ databases">
        <title>Tengunoibacter tsumagoiensis gen. nov., sp. nov., Dictyobacter kobayashii sp. nov., D. alpinus sp. nov., and D. joshuensis sp. nov. and description of Dictyobacteraceae fam. nov. within the order Ktedonobacterales isolated from Tengu-no-mugimeshi.</title>
        <authorList>
            <person name="Wang C.M."/>
            <person name="Zheng Y."/>
            <person name="Sakai Y."/>
            <person name="Toyoda A."/>
            <person name="Minakuchi Y."/>
            <person name="Abe K."/>
            <person name="Yokota A."/>
            <person name="Yabe S."/>
        </authorList>
    </citation>
    <scope>NUCLEOTIDE SEQUENCE [LARGE SCALE GENOMIC DNA]</scope>
    <source>
        <strain evidence="2">S-27</strain>
    </source>
</reference>
<gene>
    <name evidence="1" type="ORF">KDAU_15300</name>
</gene>
<accession>A0A401ZBB3</accession>
<dbReference type="RefSeq" id="WP_126595377.1">
    <property type="nucleotide sequence ID" value="NZ_BIFQ01000001.1"/>
</dbReference>
<evidence type="ECO:0000313" key="1">
    <source>
        <dbReference type="EMBL" id="GCE04201.1"/>
    </source>
</evidence>
<comment type="caution">
    <text evidence="1">The sequence shown here is derived from an EMBL/GenBank/DDBJ whole genome shotgun (WGS) entry which is preliminary data.</text>
</comment>
<dbReference type="InterPro" id="IPR046739">
    <property type="entry name" value="DUF6789"/>
</dbReference>
<proteinExistence type="predicted"/>
<evidence type="ECO:0008006" key="3">
    <source>
        <dbReference type="Google" id="ProtNLM"/>
    </source>
</evidence>
<dbReference type="Proteomes" id="UP000287224">
    <property type="component" value="Unassembled WGS sequence"/>
</dbReference>
<organism evidence="1 2">
    <name type="scientific">Dictyobacter aurantiacus</name>
    <dbReference type="NCBI Taxonomy" id="1936993"/>
    <lineage>
        <taxon>Bacteria</taxon>
        <taxon>Bacillati</taxon>
        <taxon>Chloroflexota</taxon>
        <taxon>Ktedonobacteria</taxon>
        <taxon>Ktedonobacterales</taxon>
        <taxon>Dictyobacteraceae</taxon>
        <taxon>Dictyobacter</taxon>
    </lineage>
</organism>
<dbReference type="Pfam" id="PF20587">
    <property type="entry name" value="DUF6789"/>
    <property type="match status" value="1"/>
</dbReference>
<keyword evidence="2" id="KW-1185">Reference proteome</keyword>
<name>A0A401ZBB3_9CHLR</name>
<protein>
    <recommendedName>
        <fullName evidence="3">DUF2938 domain-containing protein</fullName>
    </recommendedName>
</protein>
<dbReference type="AlphaFoldDB" id="A0A401ZBB3"/>
<evidence type="ECO:0000313" key="2">
    <source>
        <dbReference type="Proteomes" id="UP000287224"/>
    </source>
</evidence>
<dbReference type="EMBL" id="BIFQ01000001">
    <property type="protein sequence ID" value="GCE04201.1"/>
    <property type="molecule type" value="Genomic_DNA"/>
</dbReference>